<dbReference type="InterPro" id="IPR011054">
    <property type="entry name" value="Rudment_hybrid_motif"/>
</dbReference>
<dbReference type="SUPFAM" id="SSF51246">
    <property type="entry name" value="Rudiment single hybrid motif"/>
    <property type="match status" value="1"/>
</dbReference>
<accession>A0A7V0I9U0</accession>
<proteinExistence type="predicted"/>
<dbReference type="GO" id="GO:0005524">
    <property type="term" value="F:ATP binding"/>
    <property type="evidence" value="ECO:0007669"/>
    <property type="project" value="UniProtKB-KW"/>
</dbReference>
<evidence type="ECO:0000256" key="1">
    <source>
        <dbReference type="ARBA" id="ARBA00022598"/>
    </source>
</evidence>
<evidence type="ECO:0000256" key="2">
    <source>
        <dbReference type="ARBA" id="ARBA00022741"/>
    </source>
</evidence>
<dbReference type="Proteomes" id="UP000885706">
    <property type="component" value="Unassembled WGS sequence"/>
</dbReference>
<name>A0A7V0I9U0_DESA2</name>
<keyword evidence="1 5" id="KW-0436">Ligase</keyword>
<organism evidence="5">
    <name type="scientific">Desulfofervidus auxilii</name>
    <dbReference type="NCBI Taxonomy" id="1621989"/>
    <lineage>
        <taxon>Bacteria</taxon>
        <taxon>Pseudomonadati</taxon>
        <taxon>Thermodesulfobacteriota</taxon>
        <taxon>Candidatus Desulfofervidia</taxon>
        <taxon>Candidatus Desulfofervidales</taxon>
        <taxon>Candidatus Desulfofervidaceae</taxon>
        <taxon>Candidatus Desulfofervidus</taxon>
    </lineage>
</organism>
<feature type="domain" description="Biotin carboxylation" evidence="4">
    <location>
        <begin position="1"/>
        <end position="55"/>
    </location>
</feature>
<dbReference type="InterPro" id="IPR005482">
    <property type="entry name" value="Biotin_COase_C"/>
</dbReference>
<dbReference type="AlphaFoldDB" id="A0A7V0I9U0"/>
<feature type="non-terminal residue" evidence="5">
    <location>
        <position position="1"/>
    </location>
</feature>
<dbReference type="SMART" id="SM00878">
    <property type="entry name" value="Biotin_carb_C"/>
    <property type="match status" value="1"/>
</dbReference>
<gene>
    <name evidence="5" type="ORF">ENF30_00935</name>
</gene>
<evidence type="ECO:0000259" key="4">
    <source>
        <dbReference type="PROSITE" id="PS50979"/>
    </source>
</evidence>
<dbReference type="EMBL" id="DQWQ01000045">
    <property type="protein sequence ID" value="HDD35343.1"/>
    <property type="molecule type" value="Genomic_DNA"/>
</dbReference>
<evidence type="ECO:0000313" key="5">
    <source>
        <dbReference type="EMBL" id="HDD35343.1"/>
    </source>
</evidence>
<sequence>YGLTWEETVERLKRALKGFIIIGPKTTIPFYLKIVDDLDFKKGHFDTGYLETHPHLLDYKEEEQEVSKIARLIAEIHHRGFNPYAV</sequence>
<dbReference type="GO" id="GO:0004736">
    <property type="term" value="F:pyruvate carboxylase activity"/>
    <property type="evidence" value="ECO:0007669"/>
    <property type="project" value="UniProtKB-EC"/>
</dbReference>
<dbReference type="Gene3D" id="3.30.470.20">
    <property type="entry name" value="ATP-grasp fold, B domain"/>
    <property type="match status" value="1"/>
</dbReference>
<keyword evidence="2" id="KW-0547">Nucleotide-binding</keyword>
<dbReference type="Pfam" id="PF02785">
    <property type="entry name" value="Biotin_carb_C"/>
    <property type="match status" value="1"/>
</dbReference>
<dbReference type="EC" id="6.4.1.1" evidence="5"/>
<keyword evidence="3" id="KW-0067">ATP-binding</keyword>
<dbReference type="PROSITE" id="PS50979">
    <property type="entry name" value="BC"/>
    <property type="match status" value="1"/>
</dbReference>
<evidence type="ECO:0000256" key="3">
    <source>
        <dbReference type="ARBA" id="ARBA00022840"/>
    </source>
</evidence>
<protein>
    <submittedName>
        <fullName evidence="5">Acetyl-CoA carboxylase biotin carboxylase subunit</fullName>
        <ecNumber evidence="5">6.4.1.1</ecNumber>
    </submittedName>
</protein>
<reference evidence="5" key="1">
    <citation type="journal article" date="2020" name="mSystems">
        <title>Genome- and Community-Level Interaction Insights into Carbon Utilization and Element Cycling Functions of Hydrothermarchaeota in Hydrothermal Sediment.</title>
        <authorList>
            <person name="Zhou Z."/>
            <person name="Liu Y."/>
            <person name="Xu W."/>
            <person name="Pan J."/>
            <person name="Luo Z.H."/>
            <person name="Li M."/>
        </authorList>
    </citation>
    <scope>NUCLEOTIDE SEQUENCE [LARGE SCALE GENOMIC DNA]</scope>
    <source>
        <strain evidence="5">HyVt-113</strain>
    </source>
</reference>
<dbReference type="InterPro" id="IPR011764">
    <property type="entry name" value="Biotin_carboxylation_dom"/>
</dbReference>
<comment type="caution">
    <text evidence="5">The sequence shown here is derived from an EMBL/GenBank/DDBJ whole genome shotgun (WGS) entry which is preliminary data.</text>
</comment>